<organism evidence="3 4">
    <name type="scientific">Linnemannia schmuckeri</name>
    <dbReference type="NCBI Taxonomy" id="64567"/>
    <lineage>
        <taxon>Eukaryota</taxon>
        <taxon>Fungi</taxon>
        <taxon>Fungi incertae sedis</taxon>
        <taxon>Mucoromycota</taxon>
        <taxon>Mortierellomycotina</taxon>
        <taxon>Mortierellomycetes</taxon>
        <taxon>Mortierellales</taxon>
        <taxon>Mortierellaceae</taxon>
        <taxon>Linnemannia</taxon>
    </lineage>
</organism>
<dbReference type="OrthoDB" id="5579731at2759"/>
<reference evidence="3" key="1">
    <citation type="journal article" date="2020" name="Fungal Divers.">
        <title>Resolving the Mortierellaceae phylogeny through synthesis of multi-gene phylogenetics and phylogenomics.</title>
        <authorList>
            <person name="Vandepol N."/>
            <person name="Liber J."/>
            <person name="Desiro A."/>
            <person name="Na H."/>
            <person name="Kennedy M."/>
            <person name="Barry K."/>
            <person name="Grigoriev I.V."/>
            <person name="Miller A.N."/>
            <person name="O'Donnell K."/>
            <person name="Stajich J.E."/>
            <person name="Bonito G."/>
        </authorList>
    </citation>
    <scope>NUCLEOTIDE SEQUENCE</scope>
    <source>
        <strain evidence="3">NRRL 6426</strain>
    </source>
</reference>
<feature type="compositionally biased region" description="Basic and acidic residues" evidence="1">
    <location>
        <begin position="440"/>
        <end position="454"/>
    </location>
</feature>
<sequence length="915" mass="95644">MASITPEELAALFKRRGHFDSTRKSLLTDFQNSSVGQQFASQLTDILQKCIDDDPTLLQREKPEFHQLMVDRITKSAEYKDVQQFVDSLLQPAQYLNKIEGTLMTIVKEQTPPEKETSVEQDKGKDHKTSRKSKDSTTVDVSSKPEAAHSSSRRSDTHGSTEKHSKQFTTVKKELSLELPPRPHSKPKDHKPIQDAAVPAVKREASSSAASLEVSADLPRKTSSGNGSREESNRKIIPKKRNRRQSVDSNSSLSSPPSSSEGESDASGVKAGNRAKKLAKKAPRDIRDTRDSTESDLKLREQEHSTLNGNDTLDSIGMMAGIESDVAMDVDPKPDVEGDKSEKDFTAAKQDGTVEDSTSMAVDQKEESSAVSKSTKDNIDSAVGPAPSKGGKEDSTADANLKSPAASTNPLVSRSSPSSSAPSSQTNSPAPSGTGSHRRRESETAERRNSEHHSSQSKRTGHQPLPLPPRPNIVPLPPKPAPLSLHRRTSHSRNSSSTTATTTGVSASTAGSASSPSLPTIPSVGSPTTSNTTSRQNSVTRERPSLDRHDSRSGHSHLHHPLPPPPHLQHPLPPPPRGSLVGSRSQSLSSVSKAAESTSPSSASSPTVPPKPVISTSQSTIVGSPSSHATPIATTPKSATLMTSPDAALSKNSPKAESHSGVTKTDHALKSPDSNASTGSIHSAGSLSSTGSLSTAGSVSELSMVGTSPDLTTERSTLASPIATSATVASTSLSKLSPPAEAAELELTKEASSPTLAKTLVDEATSKPETNAATPPPPPPPEPPVASSDPVPPPPPPPPSSPPPPSPSSESTSTTTAAATGTTTGTHPTSTTPTANSLPVTKSSSPLSSPTATTTATTAVKHSPLNGSLASTLLSTKSKSFSRTPIPLPHKPIPLPPRPNAPPSSTASSLKKKHK</sequence>
<feature type="compositionally biased region" description="Low complexity" evidence="1">
    <location>
        <begin position="677"/>
        <end position="700"/>
    </location>
</feature>
<feature type="compositionally biased region" description="Polar residues" evidence="1">
    <location>
        <begin position="705"/>
        <end position="718"/>
    </location>
</feature>
<feature type="compositionally biased region" description="Low complexity" evidence="1">
    <location>
        <begin position="407"/>
        <end position="432"/>
    </location>
</feature>
<feature type="compositionally biased region" description="Low complexity" evidence="1">
    <location>
        <begin position="492"/>
        <end position="520"/>
    </location>
</feature>
<proteinExistence type="predicted"/>
<feature type="compositionally biased region" description="Pro residues" evidence="1">
    <location>
        <begin position="774"/>
        <end position="807"/>
    </location>
</feature>
<feature type="region of interest" description="Disordered" evidence="1">
    <location>
        <begin position="109"/>
        <end position="915"/>
    </location>
</feature>
<feature type="compositionally biased region" description="Low complexity" evidence="1">
    <location>
        <begin position="578"/>
        <end position="606"/>
    </location>
</feature>
<evidence type="ECO:0000256" key="1">
    <source>
        <dbReference type="SAM" id="MobiDB-lite"/>
    </source>
</evidence>
<gene>
    <name evidence="3" type="ORF">BG015_007426</name>
</gene>
<dbReference type="EMBL" id="JAAAUQ010000385">
    <property type="protein sequence ID" value="KAF9150756.1"/>
    <property type="molecule type" value="Genomic_DNA"/>
</dbReference>
<feature type="compositionally biased region" description="Low complexity" evidence="1">
    <location>
        <begin position="808"/>
        <end position="861"/>
    </location>
</feature>
<feature type="domain" description="BOD1/SHG1" evidence="2">
    <location>
        <begin position="9"/>
        <end position="109"/>
    </location>
</feature>
<feature type="compositionally biased region" description="Pro residues" evidence="1">
    <location>
        <begin position="465"/>
        <end position="481"/>
    </location>
</feature>
<protein>
    <recommendedName>
        <fullName evidence="2">BOD1/SHG1 domain-containing protein</fullName>
    </recommendedName>
</protein>
<feature type="compositionally biased region" description="Pro residues" evidence="1">
    <location>
        <begin position="886"/>
        <end position="902"/>
    </location>
</feature>
<feature type="compositionally biased region" description="Basic and acidic residues" evidence="1">
    <location>
        <begin position="282"/>
        <end position="304"/>
    </location>
</feature>
<feature type="compositionally biased region" description="Basic and acidic residues" evidence="1">
    <location>
        <begin position="153"/>
        <end position="176"/>
    </location>
</feature>
<evidence type="ECO:0000313" key="4">
    <source>
        <dbReference type="Proteomes" id="UP000748756"/>
    </source>
</evidence>
<dbReference type="InterPro" id="IPR055264">
    <property type="entry name" value="BOD1/SHG1_dom"/>
</dbReference>
<dbReference type="Pfam" id="PF05205">
    <property type="entry name" value="COMPASS-Shg1"/>
    <property type="match status" value="1"/>
</dbReference>
<name>A0A9P5RYH4_9FUNG</name>
<feature type="compositionally biased region" description="Pro residues" evidence="1">
    <location>
        <begin position="561"/>
        <end position="577"/>
    </location>
</feature>
<feature type="compositionally biased region" description="Polar residues" evidence="1">
    <location>
        <begin position="523"/>
        <end position="539"/>
    </location>
</feature>
<dbReference type="AlphaFoldDB" id="A0A9P5RYH4"/>
<evidence type="ECO:0000313" key="3">
    <source>
        <dbReference type="EMBL" id="KAF9150756.1"/>
    </source>
</evidence>
<feature type="compositionally biased region" description="Basic and acidic residues" evidence="1">
    <location>
        <begin position="540"/>
        <end position="553"/>
    </location>
</feature>
<dbReference type="Proteomes" id="UP000748756">
    <property type="component" value="Unassembled WGS sequence"/>
</dbReference>
<feature type="compositionally biased region" description="Polar residues" evidence="1">
    <location>
        <begin position="614"/>
        <end position="643"/>
    </location>
</feature>
<keyword evidence="4" id="KW-1185">Reference proteome</keyword>
<feature type="compositionally biased region" description="Low complexity" evidence="1">
    <location>
        <begin position="868"/>
        <end position="882"/>
    </location>
</feature>
<feature type="compositionally biased region" description="Basic and acidic residues" evidence="1">
    <location>
        <begin position="111"/>
        <end position="137"/>
    </location>
</feature>
<feature type="compositionally biased region" description="Basic and acidic residues" evidence="1">
    <location>
        <begin position="363"/>
        <end position="379"/>
    </location>
</feature>
<evidence type="ECO:0000259" key="2">
    <source>
        <dbReference type="Pfam" id="PF05205"/>
    </source>
</evidence>
<feature type="compositionally biased region" description="Basic and acidic residues" evidence="1">
    <location>
        <begin position="654"/>
        <end position="670"/>
    </location>
</feature>
<accession>A0A9P5RYH4</accession>
<comment type="caution">
    <text evidence="3">The sequence shown here is derived from an EMBL/GenBank/DDBJ whole genome shotgun (WGS) entry which is preliminary data.</text>
</comment>
<feature type="compositionally biased region" description="Low complexity" evidence="1">
    <location>
        <begin position="247"/>
        <end position="269"/>
    </location>
</feature>
<feature type="compositionally biased region" description="Basic and acidic residues" evidence="1">
    <location>
        <begin position="330"/>
        <end position="346"/>
    </location>
</feature>
<feature type="compositionally biased region" description="Low complexity" evidence="1">
    <location>
        <begin position="719"/>
        <end position="742"/>
    </location>
</feature>